<dbReference type="InterPro" id="IPR029017">
    <property type="entry name" value="Enolase-like_N"/>
</dbReference>
<dbReference type="AlphaFoldDB" id="A0A382U9M4"/>
<evidence type="ECO:0008006" key="2">
    <source>
        <dbReference type="Google" id="ProtNLM"/>
    </source>
</evidence>
<reference evidence="1" key="1">
    <citation type="submission" date="2018-05" db="EMBL/GenBank/DDBJ databases">
        <authorList>
            <person name="Lanie J.A."/>
            <person name="Ng W.-L."/>
            <person name="Kazmierczak K.M."/>
            <person name="Andrzejewski T.M."/>
            <person name="Davidsen T.M."/>
            <person name="Wayne K.J."/>
            <person name="Tettelin H."/>
            <person name="Glass J.I."/>
            <person name="Rusch D."/>
            <person name="Podicherti R."/>
            <person name="Tsui H.-C.T."/>
            <person name="Winkler M.E."/>
        </authorList>
    </citation>
    <scope>NUCLEOTIDE SEQUENCE</scope>
</reference>
<evidence type="ECO:0000313" key="1">
    <source>
        <dbReference type="EMBL" id="SVD30959.1"/>
    </source>
</evidence>
<accession>A0A382U9M4</accession>
<gene>
    <name evidence="1" type="ORF">METZ01_LOCUS383813</name>
</gene>
<sequence length="73" mass="8088">MKISNVEVNLYQIPLPRVLTDSTHGVMKDFALITVEVVCDDYSTGLGYTYTVSSIGGHSVYELIKRDVVPLLI</sequence>
<dbReference type="EMBL" id="UINC01142559">
    <property type="protein sequence ID" value="SVD30959.1"/>
    <property type="molecule type" value="Genomic_DNA"/>
</dbReference>
<organism evidence="1">
    <name type="scientific">marine metagenome</name>
    <dbReference type="NCBI Taxonomy" id="408172"/>
    <lineage>
        <taxon>unclassified sequences</taxon>
        <taxon>metagenomes</taxon>
        <taxon>ecological metagenomes</taxon>
    </lineage>
</organism>
<protein>
    <recommendedName>
        <fullName evidence="2">Mandelate racemase/muconate lactonizing enzyme N-terminal domain-containing protein</fullName>
    </recommendedName>
</protein>
<name>A0A382U9M4_9ZZZZ</name>
<proteinExistence type="predicted"/>
<feature type="non-terminal residue" evidence="1">
    <location>
        <position position="1"/>
    </location>
</feature>
<dbReference type="SUPFAM" id="SSF54826">
    <property type="entry name" value="Enolase N-terminal domain-like"/>
    <property type="match status" value="1"/>
</dbReference>
<feature type="non-terminal residue" evidence="1">
    <location>
        <position position="73"/>
    </location>
</feature>
<dbReference type="Gene3D" id="3.30.390.10">
    <property type="entry name" value="Enolase-like, N-terminal domain"/>
    <property type="match status" value="1"/>
</dbReference>